<name>A0A931G7B8_9ACTN</name>
<gene>
    <name evidence="2" type="ORF">I4J89_42275</name>
</gene>
<sequence>MHYVDPAMQSDLTRYGLLNPAEIIRQQQRNSELYLRWKIRQAEIKERDKKFRRFWLGFGAIVGLVFLTAVIIGGWFIWTYLAALGFSAAVIAVVILLFAGGLAVGGHRCITIVQHMH</sequence>
<feature type="transmembrane region" description="Helical" evidence="1">
    <location>
        <begin position="54"/>
        <end position="78"/>
    </location>
</feature>
<dbReference type="RefSeq" id="WP_196419855.1">
    <property type="nucleotide sequence ID" value="NZ_JADQTO010000034.1"/>
</dbReference>
<evidence type="ECO:0000256" key="1">
    <source>
        <dbReference type="SAM" id="Phobius"/>
    </source>
</evidence>
<dbReference type="InterPro" id="IPR036259">
    <property type="entry name" value="MFS_trans_sf"/>
</dbReference>
<protein>
    <submittedName>
        <fullName evidence="2">Uncharacterized protein</fullName>
    </submittedName>
</protein>
<keyword evidence="1" id="KW-0472">Membrane</keyword>
<comment type="caution">
    <text evidence="2">The sequence shown here is derived from an EMBL/GenBank/DDBJ whole genome shotgun (WGS) entry which is preliminary data.</text>
</comment>
<keyword evidence="1" id="KW-1133">Transmembrane helix</keyword>
<evidence type="ECO:0000313" key="2">
    <source>
        <dbReference type="EMBL" id="MBG0568079.1"/>
    </source>
</evidence>
<dbReference type="SUPFAM" id="SSF103473">
    <property type="entry name" value="MFS general substrate transporter"/>
    <property type="match status" value="1"/>
</dbReference>
<keyword evidence="3" id="KW-1185">Reference proteome</keyword>
<keyword evidence="1" id="KW-0812">Transmembrane</keyword>
<reference evidence="2" key="1">
    <citation type="submission" date="2020-11" db="EMBL/GenBank/DDBJ databases">
        <title>Isolation and identification of active actinomycetes.</title>
        <authorList>
            <person name="Sun X."/>
        </authorList>
    </citation>
    <scope>NUCLEOTIDE SEQUENCE</scope>
    <source>
        <strain evidence="2">NEAU-A11</strain>
    </source>
</reference>
<feature type="transmembrane region" description="Helical" evidence="1">
    <location>
        <begin position="84"/>
        <end position="106"/>
    </location>
</feature>
<dbReference type="EMBL" id="JADQTO010000034">
    <property type="protein sequence ID" value="MBG0568079.1"/>
    <property type="molecule type" value="Genomic_DNA"/>
</dbReference>
<evidence type="ECO:0000313" key="3">
    <source>
        <dbReference type="Proteomes" id="UP000598146"/>
    </source>
</evidence>
<accession>A0A931G7B8</accession>
<proteinExistence type="predicted"/>
<dbReference type="Proteomes" id="UP000598146">
    <property type="component" value="Unassembled WGS sequence"/>
</dbReference>
<dbReference type="AlphaFoldDB" id="A0A931G7B8"/>
<organism evidence="2 3">
    <name type="scientific">Actinoplanes aureus</name>
    <dbReference type="NCBI Taxonomy" id="2792083"/>
    <lineage>
        <taxon>Bacteria</taxon>
        <taxon>Bacillati</taxon>
        <taxon>Actinomycetota</taxon>
        <taxon>Actinomycetes</taxon>
        <taxon>Micromonosporales</taxon>
        <taxon>Micromonosporaceae</taxon>
        <taxon>Actinoplanes</taxon>
    </lineage>
</organism>